<dbReference type="PROSITE" id="PS01036">
    <property type="entry name" value="HSP70_3"/>
    <property type="match status" value="1"/>
</dbReference>
<dbReference type="InterPro" id="IPR018181">
    <property type="entry name" value="Heat_shock_70_CS"/>
</dbReference>
<evidence type="ECO:0000256" key="4">
    <source>
        <dbReference type="ARBA" id="ARBA00022840"/>
    </source>
</evidence>
<keyword evidence="8" id="KW-0175">Coiled coil</keyword>
<evidence type="ECO:0000256" key="8">
    <source>
        <dbReference type="SAM" id="Coils"/>
    </source>
</evidence>
<comment type="similarity">
    <text evidence="1 7">Belongs to the heat shock protein 70 family.</text>
</comment>
<evidence type="ECO:0000256" key="6">
    <source>
        <dbReference type="ARBA" id="ARBA00023186"/>
    </source>
</evidence>
<evidence type="ECO:0000256" key="1">
    <source>
        <dbReference type="ARBA" id="ARBA00007381"/>
    </source>
</evidence>
<dbReference type="PROSITE" id="PS00297">
    <property type="entry name" value="HSP70_1"/>
    <property type="match status" value="1"/>
</dbReference>
<dbReference type="PRINTS" id="PR00301">
    <property type="entry name" value="HEATSHOCK70"/>
</dbReference>
<dbReference type="FunFam" id="3.90.640.10:FF:000003">
    <property type="entry name" value="Molecular chaperone DnaK"/>
    <property type="match status" value="1"/>
</dbReference>
<reference evidence="10" key="1">
    <citation type="submission" date="2016-10" db="EMBL/GenBank/DDBJ databases">
        <title>Frankia sp. NRRL B-16386 Genome sequencing.</title>
        <authorList>
            <person name="Ghodhbane-Gtari F."/>
            <person name="Swanson E."/>
            <person name="Gueddou A."/>
            <person name="Hezbri K."/>
            <person name="Ktari K."/>
            <person name="Nouioui I."/>
            <person name="Morris K."/>
            <person name="Simpson S."/>
            <person name="Abebe-Akele F."/>
            <person name="Thomas K."/>
            <person name="Gtari M."/>
            <person name="Tisa L.S."/>
        </authorList>
    </citation>
    <scope>NUCLEOTIDE SEQUENCE [LARGE SCALE GENOMIC DNA]</scope>
    <source>
        <strain evidence="10">NRRL B-16386</strain>
    </source>
</reference>
<evidence type="ECO:0000256" key="7">
    <source>
        <dbReference type="RuleBase" id="RU003322"/>
    </source>
</evidence>
<accession>A0A1V2I577</accession>
<dbReference type="PANTHER" id="PTHR19375">
    <property type="entry name" value="HEAT SHOCK PROTEIN 70KDA"/>
    <property type="match status" value="1"/>
</dbReference>
<name>A0A1V2I577_9ACTN</name>
<evidence type="ECO:0000256" key="3">
    <source>
        <dbReference type="ARBA" id="ARBA00022741"/>
    </source>
</evidence>
<dbReference type="InterPro" id="IPR013126">
    <property type="entry name" value="Hsp_70_fam"/>
</dbReference>
<dbReference type="Proteomes" id="UP000188929">
    <property type="component" value="Unassembled WGS sequence"/>
</dbReference>
<dbReference type="InterPro" id="IPR029047">
    <property type="entry name" value="HSP70_peptide-bd_sf"/>
</dbReference>
<evidence type="ECO:0000313" key="9">
    <source>
        <dbReference type="EMBL" id="ONH24752.1"/>
    </source>
</evidence>
<dbReference type="Gene3D" id="3.30.420.40">
    <property type="match status" value="2"/>
</dbReference>
<keyword evidence="3 7" id="KW-0547">Nucleotide-binding</keyword>
<gene>
    <name evidence="9" type="ORF">BL253_29445</name>
</gene>
<dbReference type="GO" id="GO:0005524">
    <property type="term" value="F:ATP binding"/>
    <property type="evidence" value="ECO:0007669"/>
    <property type="project" value="UniProtKB-KW"/>
</dbReference>
<organism evidence="9 10">
    <name type="scientific">Pseudofrankia asymbiotica</name>
    <dbReference type="NCBI Taxonomy" id="1834516"/>
    <lineage>
        <taxon>Bacteria</taxon>
        <taxon>Bacillati</taxon>
        <taxon>Actinomycetota</taxon>
        <taxon>Actinomycetes</taxon>
        <taxon>Frankiales</taxon>
        <taxon>Frankiaceae</taxon>
        <taxon>Pseudofrankia</taxon>
    </lineage>
</organism>
<evidence type="ECO:0000313" key="10">
    <source>
        <dbReference type="Proteomes" id="UP000188929"/>
    </source>
</evidence>
<dbReference type="Gene3D" id="3.90.640.10">
    <property type="entry name" value="Actin, Chain A, domain 4"/>
    <property type="match status" value="1"/>
</dbReference>
<dbReference type="PROSITE" id="PS00329">
    <property type="entry name" value="HSP70_2"/>
    <property type="match status" value="1"/>
</dbReference>
<dbReference type="Pfam" id="PF00012">
    <property type="entry name" value="HSP70"/>
    <property type="match status" value="2"/>
</dbReference>
<keyword evidence="4 7" id="KW-0067">ATP-binding</keyword>
<proteinExistence type="inferred from homology"/>
<dbReference type="STRING" id="1834516.BL253_29445"/>
<dbReference type="InterPro" id="IPR043129">
    <property type="entry name" value="ATPase_NBD"/>
</dbReference>
<dbReference type="Gene3D" id="2.60.34.10">
    <property type="entry name" value="Substrate Binding Domain Of DNAk, Chain A, domain 1"/>
    <property type="match status" value="1"/>
</dbReference>
<dbReference type="RefSeq" id="WP_076820659.1">
    <property type="nucleotide sequence ID" value="NZ_MOMC01000068.1"/>
</dbReference>
<dbReference type="SUPFAM" id="SSF53067">
    <property type="entry name" value="Actin-like ATPase domain"/>
    <property type="match status" value="2"/>
</dbReference>
<dbReference type="FunFam" id="3.30.420.40:FF:000071">
    <property type="entry name" value="Molecular chaperone DnaK"/>
    <property type="match status" value="1"/>
</dbReference>
<feature type="coiled-coil region" evidence="8">
    <location>
        <begin position="225"/>
        <end position="252"/>
    </location>
</feature>
<dbReference type="AlphaFoldDB" id="A0A1V2I577"/>
<evidence type="ECO:0000256" key="5">
    <source>
        <dbReference type="ARBA" id="ARBA00023016"/>
    </source>
</evidence>
<keyword evidence="6" id="KW-0143">Chaperone</keyword>
<dbReference type="OrthoDB" id="9766019at2"/>
<dbReference type="EMBL" id="MOMC01000068">
    <property type="protein sequence ID" value="ONH24752.1"/>
    <property type="molecule type" value="Genomic_DNA"/>
</dbReference>
<dbReference type="GO" id="GO:0140662">
    <property type="term" value="F:ATP-dependent protein folding chaperone"/>
    <property type="evidence" value="ECO:0007669"/>
    <property type="project" value="InterPro"/>
</dbReference>
<evidence type="ECO:0000256" key="2">
    <source>
        <dbReference type="ARBA" id="ARBA00022553"/>
    </source>
</evidence>
<dbReference type="SUPFAM" id="SSF100920">
    <property type="entry name" value="Heat shock protein 70kD (HSP70), peptide-binding domain"/>
    <property type="match status" value="1"/>
</dbReference>
<keyword evidence="2" id="KW-0597">Phosphoprotein</keyword>
<keyword evidence="5" id="KW-0346">Stress response</keyword>
<comment type="caution">
    <text evidence="9">The sequence shown here is derived from an EMBL/GenBank/DDBJ whole genome shotgun (WGS) entry which is preliminary data.</text>
</comment>
<protein>
    <submittedName>
        <fullName evidence="9">Molecular chaperone Hsp70</fullName>
    </submittedName>
</protein>
<dbReference type="CDD" id="cd24029">
    <property type="entry name" value="ASKHA_NBD_HSP70_DnaK_HscA_HscC"/>
    <property type="match status" value="1"/>
</dbReference>
<sequence length="538" mass="58259">MTTLGIDLGTTYSCVAYIDDTGRPAIAKNRDGDDTTPSVVYLETPENVIVGKTAKRTAADEPDLVVALIKRQMGQDVELEFHGVSYSPPKISALILRELAQAAAEFTGEEAKDVVITVPAYFGIAEREATKNAGTIAGLNVLNVVPEPVAAALHYEVVSGGGDSTVLVYDLGGGTFDMTVIRISENDIRVVCTDGDHHLGGADWDERLAQHLLEAFLAEHPESEADNSEEFLQGLRLAAEDLKRELSSAQTRRHNMRFSGDTSKVEVTRETFEQITSDLLERTLTITQRTLDTAREKGVTSFDEVLLVGGSTRMPAVPKALADRFGFAPRVHDPDLAVAKGAARFALIESIKIALPDAADGDLDKVSMAKIRGIADGLGIPVEEVQELAKKRVAVTTPRAFGVKVIDGNDPAKKRLMVSHILDANTELAASRTEQYYTVEDNQTGIEVEIWEQKGDRPSPNLEDNAQIAKGLIDKLPPLPRSSPIDVTFDMDPTGRLAVLAVELSTGKELRMVLQIEGLSEEEVKNEAAQVGRLLVSN</sequence>
<keyword evidence="10" id="KW-1185">Reference proteome</keyword>